<dbReference type="NCBIfam" id="NF033550">
    <property type="entry name" value="transpos_ISL3"/>
    <property type="match status" value="1"/>
</dbReference>
<evidence type="ECO:0000259" key="1">
    <source>
        <dbReference type="Pfam" id="PF01610"/>
    </source>
</evidence>
<gene>
    <name evidence="3" type="ORF">AXFE_16850</name>
</gene>
<dbReference type="PANTHER" id="PTHR33498:SF1">
    <property type="entry name" value="TRANSPOSASE FOR INSERTION SEQUENCE ELEMENT IS1557"/>
    <property type="match status" value="1"/>
</dbReference>
<dbReference type="RefSeq" id="WP_052605382.1">
    <property type="nucleotide sequence ID" value="NZ_JXYS01000041.1"/>
</dbReference>
<evidence type="ECO:0000313" key="3">
    <source>
        <dbReference type="EMBL" id="KJF17449.1"/>
    </source>
</evidence>
<feature type="domain" description="Transposase IS204/IS1001/IS1096/IS1165 helix-turn-helix" evidence="2">
    <location>
        <begin position="92"/>
        <end position="139"/>
    </location>
</feature>
<dbReference type="OrthoDB" id="3238779at2"/>
<comment type="caution">
    <text evidence="3">The sequence shown here is derived from an EMBL/GenBank/DDBJ whole genome shotgun (WGS) entry which is preliminary data.</text>
</comment>
<protein>
    <submittedName>
        <fullName evidence="3">Transposase</fullName>
    </submittedName>
</protein>
<dbReference type="AlphaFoldDB" id="A0A0D8HHX2"/>
<keyword evidence="4" id="KW-1185">Reference proteome</keyword>
<dbReference type="Pfam" id="PF13542">
    <property type="entry name" value="HTH_Tnp_ISL3"/>
    <property type="match status" value="1"/>
</dbReference>
<dbReference type="InterPro" id="IPR032877">
    <property type="entry name" value="Transposase_HTH"/>
</dbReference>
<dbReference type="EMBL" id="JXYS01000041">
    <property type="protein sequence ID" value="KJF17449.1"/>
    <property type="molecule type" value="Genomic_DNA"/>
</dbReference>
<feature type="domain" description="Transposase IS204/IS1001/IS1096/IS1165 DDE" evidence="1">
    <location>
        <begin position="155"/>
        <end position="394"/>
    </location>
</feature>
<organism evidence="3 4">
    <name type="scientific">Acidithrix ferrooxidans</name>
    <dbReference type="NCBI Taxonomy" id="1280514"/>
    <lineage>
        <taxon>Bacteria</taxon>
        <taxon>Bacillati</taxon>
        <taxon>Actinomycetota</taxon>
        <taxon>Acidimicrobiia</taxon>
        <taxon>Acidimicrobiales</taxon>
        <taxon>Acidimicrobiaceae</taxon>
        <taxon>Acidithrix</taxon>
    </lineage>
</organism>
<dbReference type="InterPro" id="IPR002560">
    <property type="entry name" value="Transposase_DDE"/>
</dbReference>
<dbReference type="Pfam" id="PF01610">
    <property type="entry name" value="DDE_Tnp_ISL3"/>
    <property type="match status" value="1"/>
</dbReference>
<proteinExistence type="predicted"/>
<evidence type="ECO:0000313" key="4">
    <source>
        <dbReference type="Proteomes" id="UP000032360"/>
    </source>
</evidence>
<sequence length="420" mass="47327">MRATTVFKLLMDLPGVTVSDVDFQPAKVVVTVKLRNKKLSCPRCEFTAKARYDTRPVSSSWRHLDLGRWRLEVRADLRRIECPTHGARTEGVPFARASSHFTRDFEDLVGWLATTMDKTALRRLVRIDWDTTGRIIERVMATGLDPARLDNLFVIGADEVSWRKGHSYVTLVSNHDTGKFVWGKEGKDTATLDCFFSELGEERSAQITAISMDMGAAFEKSARKEGHATKAVICFDPFHVVQAGTQALEKVRRGVWQDLRKLPDQDTARRFKGARWCLLRNPGDLSDDESATLRKIKRRGGDLWRAYALKEALRAIFAGDLSEEEVGALLDRFCSRAQRSGMKPFVTLAQTIRKRREGILAAVRLGVNNARHEGLNRRVRLIINRAYGFHSANAALALIMVTLGPIKHVLPHERVLVPNA</sequence>
<dbReference type="Proteomes" id="UP000032360">
    <property type="component" value="Unassembled WGS sequence"/>
</dbReference>
<accession>A0A0D8HHX2</accession>
<evidence type="ECO:0000259" key="2">
    <source>
        <dbReference type="Pfam" id="PF13542"/>
    </source>
</evidence>
<dbReference type="InterPro" id="IPR047951">
    <property type="entry name" value="Transpos_ISL3"/>
</dbReference>
<reference evidence="3 4" key="1">
    <citation type="submission" date="2015-01" db="EMBL/GenBank/DDBJ databases">
        <title>Draft genome of the acidophilic iron oxidizer Acidithrix ferrooxidans strain Py-F3.</title>
        <authorList>
            <person name="Poehlein A."/>
            <person name="Eisen S."/>
            <person name="Schloemann M."/>
            <person name="Johnson B.D."/>
            <person name="Daniel R."/>
            <person name="Muehling M."/>
        </authorList>
    </citation>
    <scope>NUCLEOTIDE SEQUENCE [LARGE SCALE GENOMIC DNA]</scope>
    <source>
        <strain evidence="3 4">Py-F3</strain>
    </source>
</reference>
<dbReference type="STRING" id="1280514.AXFE_16850"/>
<name>A0A0D8HHX2_9ACTN</name>
<dbReference type="PANTHER" id="PTHR33498">
    <property type="entry name" value="TRANSPOSASE FOR INSERTION SEQUENCE ELEMENT IS1557"/>
    <property type="match status" value="1"/>
</dbReference>